<gene>
    <name evidence="1" type="ORF">PR048_007951</name>
</gene>
<dbReference type="EMBL" id="JARBHB010000003">
    <property type="protein sequence ID" value="KAJ8888461.1"/>
    <property type="molecule type" value="Genomic_DNA"/>
</dbReference>
<reference evidence="1 2" key="1">
    <citation type="submission" date="2023-02" db="EMBL/GenBank/DDBJ databases">
        <title>LHISI_Scaffold_Assembly.</title>
        <authorList>
            <person name="Stuart O.P."/>
            <person name="Cleave R."/>
            <person name="Magrath M.J.L."/>
            <person name="Mikheyev A.S."/>
        </authorList>
    </citation>
    <scope>NUCLEOTIDE SEQUENCE [LARGE SCALE GENOMIC DNA]</scope>
    <source>
        <strain evidence="1">Daus_M_001</strain>
        <tissue evidence="1">Leg muscle</tissue>
    </source>
</reference>
<sequence>MKLTLTPASHRGLKRIAEGRIVDRAFSIKIKTCWGKKQFSVGTRRLVVRSQRDRSTSSLVYGNYIEAEKQFSVGTRRLVVRSQRDRSTSSLVYGNYIEAEKQFSVGTRRLVVHSQRDRSTSSLGYGNYIEAEKQFSVGTRRLVVRSQRDRSTSSLKANTKQDKFSSNFFQCAGFNADDLVSMSGPRGAGEFPEAGFHMGTENNSTNVCGASRGASISHPIVIPLLLYLHLIIFLNRQRTCECPWSEGDERHPKLHLDVFISEWVHRQTDLTGPVQSVAKKVGNHRGEENPHFKRGRGGRAVSTLASHPGEPSLIPGWVTGFLQVGIVPDDVVGRRVFSGISRFLRPFNPALLHIHFNHPQEVGKKSIKCVAFPPTANVQLTNAVRPTSRRQFPPHLPHAVVHVTTPGIEPSSPWWKATHLRRSLVVAMLIQLFSIREVLAPVCVQSPRGVADSPCCVATSPGSVAASPRSVAASSPSRVAVCFPECLLLVGWPLILTVRTAARVKASLHRPHAHAHAHRLMERIALGSGLGGEVREVVRGRGAELRVILGHVLRHVVRNDVHTGHLVLLLPLHAAVLEPDLDLALGQAECVGDLDAPPPRQVPVEVELLLQLQRLVPGVRRALSLRLAVGVHRACNTQRRDAS</sequence>
<protein>
    <submittedName>
        <fullName evidence="1">Uncharacterized protein</fullName>
    </submittedName>
</protein>
<accession>A0ABQ9HVQ8</accession>
<evidence type="ECO:0000313" key="1">
    <source>
        <dbReference type="EMBL" id="KAJ8888461.1"/>
    </source>
</evidence>
<keyword evidence="2" id="KW-1185">Reference proteome</keyword>
<organism evidence="1 2">
    <name type="scientific">Dryococelus australis</name>
    <dbReference type="NCBI Taxonomy" id="614101"/>
    <lineage>
        <taxon>Eukaryota</taxon>
        <taxon>Metazoa</taxon>
        <taxon>Ecdysozoa</taxon>
        <taxon>Arthropoda</taxon>
        <taxon>Hexapoda</taxon>
        <taxon>Insecta</taxon>
        <taxon>Pterygota</taxon>
        <taxon>Neoptera</taxon>
        <taxon>Polyneoptera</taxon>
        <taxon>Phasmatodea</taxon>
        <taxon>Verophasmatodea</taxon>
        <taxon>Anareolatae</taxon>
        <taxon>Phasmatidae</taxon>
        <taxon>Eurycanthinae</taxon>
        <taxon>Dryococelus</taxon>
    </lineage>
</organism>
<name>A0ABQ9HVQ8_9NEOP</name>
<proteinExistence type="predicted"/>
<evidence type="ECO:0000313" key="2">
    <source>
        <dbReference type="Proteomes" id="UP001159363"/>
    </source>
</evidence>
<comment type="caution">
    <text evidence="1">The sequence shown here is derived from an EMBL/GenBank/DDBJ whole genome shotgun (WGS) entry which is preliminary data.</text>
</comment>
<dbReference type="Proteomes" id="UP001159363">
    <property type="component" value="Chromosome 3"/>
</dbReference>